<proteinExistence type="predicted"/>
<sequence length="61" mass="7051">LESLLNLMIQLIVVYHRGIDQSRIMVGQRSSQGRLKDLLETRRRESHLQRLPVTSVIARGI</sequence>
<accession>A0A1X7SKG4</accession>
<evidence type="ECO:0000313" key="1">
    <source>
        <dbReference type="EnsemblMetazoa" id="Aqu2.1.02547_001"/>
    </source>
</evidence>
<dbReference type="AlphaFoldDB" id="A0A1X7SKG4"/>
<reference evidence="1" key="1">
    <citation type="submission" date="2017-05" db="UniProtKB">
        <authorList>
            <consortium name="EnsemblMetazoa"/>
        </authorList>
    </citation>
    <scope>IDENTIFICATION</scope>
</reference>
<name>A0A1X7SKG4_AMPQE</name>
<dbReference type="EnsemblMetazoa" id="Aqu2.1.02547_001">
    <property type="protein sequence ID" value="Aqu2.1.02547_001"/>
    <property type="gene ID" value="Aqu2.1.02547"/>
</dbReference>
<dbReference type="InParanoid" id="A0A1X7SKG4"/>
<protein>
    <submittedName>
        <fullName evidence="1">Uncharacterized protein</fullName>
    </submittedName>
</protein>
<organism evidence="1">
    <name type="scientific">Amphimedon queenslandica</name>
    <name type="common">Sponge</name>
    <dbReference type="NCBI Taxonomy" id="400682"/>
    <lineage>
        <taxon>Eukaryota</taxon>
        <taxon>Metazoa</taxon>
        <taxon>Porifera</taxon>
        <taxon>Demospongiae</taxon>
        <taxon>Heteroscleromorpha</taxon>
        <taxon>Haplosclerida</taxon>
        <taxon>Niphatidae</taxon>
        <taxon>Amphimedon</taxon>
    </lineage>
</organism>